<feature type="region of interest" description="Disordered" evidence="1">
    <location>
        <begin position="1"/>
        <end position="27"/>
    </location>
</feature>
<sequence length="296" mass="31825">MVSTSPGECPSDHCRSSYTAAPQEAAPRPAVLHHLTHFSAAGRREQYSPNPMAPACLTCPPQLPHQPLDEAGRAAGPREGNALIWLFLVPVTGERVGAGPRGEQQRAGPPSLPCAHPRPSSTHLECSTGPGLAPPSAPPPPGCQAIFVILLGASLGEALEPVRTCRLLPQPYRSESYMSSPPRSGAIHAARIRRSGSTKPLTCWLRPQRTHRPREAGRIHSQLGAFSPELHGSLTHSHRHPHRRSCAPEASTLLTSIHLTGECWQLTALNFTSRCSVNSCALRLPRNISEGKYCGE</sequence>
<dbReference type="EMBL" id="OX459940">
    <property type="protein sequence ID" value="CAI9174802.1"/>
    <property type="molecule type" value="Genomic_DNA"/>
</dbReference>
<gene>
    <name evidence="2" type="ORF">MRATA1EN1_LOCUS23764</name>
</gene>
<evidence type="ECO:0000313" key="2">
    <source>
        <dbReference type="EMBL" id="CAI9174802.1"/>
    </source>
</evidence>
<reference evidence="2" key="1">
    <citation type="submission" date="2023-04" db="EMBL/GenBank/DDBJ databases">
        <authorList>
            <consortium name="ELIXIR-Norway"/>
        </authorList>
    </citation>
    <scope>NUCLEOTIDE SEQUENCE [LARGE SCALE GENOMIC DNA]</scope>
</reference>
<evidence type="ECO:0000256" key="1">
    <source>
        <dbReference type="SAM" id="MobiDB-lite"/>
    </source>
</evidence>
<organism evidence="2 3">
    <name type="scientific">Rangifer tarandus platyrhynchus</name>
    <name type="common">Svalbard reindeer</name>
    <dbReference type="NCBI Taxonomy" id="3082113"/>
    <lineage>
        <taxon>Eukaryota</taxon>
        <taxon>Metazoa</taxon>
        <taxon>Chordata</taxon>
        <taxon>Craniata</taxon>
        <taxon>Vertebrata</taxon>
        <taxon>Euteleostomi</taxon>
        <taxon>Mammalia</taxon>
        <taxon>Eutheria</taxon>
        <taxon>Laurasiatheria</taxon>
        <taxon>Artiodactyla</taxon>
        <taxon>Ruminantia</taxon>
        <taxon>Pecora</taxon>
        <taxon>Cervidae</taxon>
        <taxon>Odocoileinae</taxon>
        <taxon>Rangifer</taxon>
    </lineage>
</organism>
<evidence type="ECO:0000313" key="3">
    <source>
        <dbReference type="Proteomes" id="UP001176941"/>
    </source>
</evidence>
<proteinExistence type="predicted"/>
<dbReference type="Proteomes" id="UP001176941">
    <property type="component" value="Chromosome 4"/>
</dbReference>
<protein>
    <submittedName>
        <fullName evidence="2">Uncharacterized protein</fullName>
    </submittedName>
</protein>
<accession>A0ABN8ZLK5</accession>
<name>A0ABN8ZLK5_RANTA</name>
<feature type="region of interest" description="Disordered" evidence="1">
    <location>
        <begin position="96"/>
        <end position="138"/>
    </location>
</feature>
<keyword evidence="3" id="KW-1185">Reference proteome</keyword>